<dbReference type="NCBIfam" id="NF010731">
    <property type="entry name" value="PRK14133.1"/>
    <property type="match status" value="1"/>
</dbReference>
<dbReference type="Pfam" id="PF21999">
    <property type="entry name" value="IMS_HHH_1"/>
    <property type="match status" value="1"/>
</dbReference>
<dbReference type="InterPro" id="IPR043502">
    <property type="entry name" value="DNA/RNA_pol_sf"/>
</dbReference>
<keyword evidence="10 16" id="KW-0227">DNA damage</keyword>
<evidence type="ECO:0000256" key="10">
    <source>
        <dbReference type="ARBA" id="ARBA00022763"/>
    </source>
</evidence>
<evidence type="ECO:0000256" key="16">
    <source>
        <dbReference type="HAMAP-Rule" id="MF_01113"/>
    </source>
</evidence>
<evidence type="ECO:0000256" key="14">
    <source>
        <dbReference type="ARBA" id="ARBA00023204"/>
    </source>
</evidence>
<dbReference type="Gene3D" id="3.30.1490.100">
    <property type="entry name" value="DNA polymerase, Y-family, little finger domain"/>
    <property type="match status" value="1"/>
</dbReference>
<dbReference type="FunFam" id="3.40.1170.60:FF:000001">
    <property type="entry name" value="DNA polymerase IV"/>
    <property type="match status" value="1"/>
</dbReference>
<protein>
    <recommendedName>
        <fullName evidence="16">DNA polymerase IV</fullName>
        <shortName evidence="16">Pol IV</shortName>
        <ecNumber evidence="16">2.7.7.7</ecNumber>
    </recommendedName>
</protein>
<comment type="catalytic activity">
    <reaction evidence="15 16">
        <text>DNA(n) + a 2'-deoxyribonucleoside 5'-triphosphate = DNA(n+1) + diphosphate</text>
        <dbReference type="Rhea" id="RHEA:22508"/>
        <dbReference type="Rhea" id="RHEA-COMP:17339"/>
        <dbReference type="Rhea" id="RHEA-COMP:17340"/>
        <dbReference type="ChEBI" id="CHEBI:33019"/>
        <dbReference type="ChEBI" id="CHEBI:61560"/>
        <dbReference type="ChEBI" id="CHEBI:173112"/>
        <dbReference type="EC" id="2.7.7.7"/>
    </reaction>
</comment>
<dbReference type="InterPro" id="IPR036775">
    <property type="entry name" value="DNA_pol_Y-fam_lit_finger_sf"/>
</dbReference>
<feature type="binding site" evidence="16">
    <location>
        <position position="106"/>
    </location>
    <ligand>
        <name>Mg(2+)</name>
        <dbReference type="ChEBI" id="CHEBI:18420"/>
    </ligand>
</feature>
<evidence type="ECO:0000256" key="5">
    <source>
        <dbReference type="ARBA" id="ARBA00022490"/>
    </source>
</evidence>
<dbReference type="SUPFAM" id="SSF56672">
    <property type="entry name" value="DNA/RNA polymerases"/>
    <property type="match status" value="1"/>
</dbReference>
<dbReference type="Gene3D" id="3.30.70.270">
    <property type="match status" value="1"/>
</dbReference>
<dbReference type="GO" id="GO:0005829">
    <property type="term" value="C:cytosol"/>
    <property type="evidence" value="ECO:0007669"/>
    <property type="project" value="TreeGrafter"/>
</dbReference>
<comment type="cofactor">
    <cofactor evidence="16">
        <name>Mg(2+)</name>
        <dbReference type="ChEBI" id="CHEBI:18420"/>
    </cofactor>
    <text evidence="16">Binds 2 magnesium ions per subunit.</text>
</comment>
<evidence type="ECO:0000256" key="6">
    <source>
        <dbReference type="ARBA" id="ARBA00022679"/>
    </source>
</evidence>
<gene>
    <name evidence="16" type="primary">dinB</name>
    <name evidence="18" type="ORF">PSM36_0753</name>
</gene>
<evidence type="ECO:0000256" key="4">
    <source>
        <dbReference type="ARBA" id="ARBA00022457"/>
    </source>
</evidence>
<dbReference type="NCBIfam" id="NF002677">
    <property type="entry name" value="PRK02406.1"/>
    <property type="match status" value="1"/>
</dbReference>
<proteinExistence type="inferred from homology"/>
<dbReference type="Gene3D" id="3.40.1170.60">
    <property type="match status" value="1"/>
</dbReference>
<keyword evidence="12 16" id="KW-0239">DNA-directed DNA polymerase</keyword>
<evidence type="ECO:0000256" key="15">
    <source>
        <dbReference type="ARBA" id="ARBA00049244"/>
    </source>
</evidence>
<evidence type="ECO:0000259" key="17">
    <source>
        <dbReference type="PROSITE" id="PS50173"/>
    </source>
</evidence>
<keyword evidence="4 16" id="KW-0515">Mutator protein</keyword>
<evidence type="ECO:0000256" key="13">
    <source>
        <dbReference type="ARBA" id="ARBA00023125"/>
    </source>
</evidence>
<keyword evidence="19" id="KW-1185">Reference proteome</keyword>
<dbReference type="EC" id="2.7.7.7" evidence="16"/>
<accession>A0A1R3SX95</accession>
<keyword evidence="5 16" id="KW-0963">Cytoplasm</keyword>
<evidence type="ECO:0000256" key="12">
    <source>
        <dbReference type="ARBA" id="ARBA00022932"/>
    </source>
</evidence>
<dbReference type="GO" id="GO:0006281">
    <property type="term" value="P:DNA repair"/>
    <property type="evidence" value="ECO:0007669"/>
    <property type="project" value="UniProtKB-UniRule"/>
</dbReference>
<feature type="binding site" evidence="16">
    <location>
        <position position="12"/>
    </location>
    <ligand>
        <name>Mg(2+)</name>
        <dbReference type="ChEBI" id="CHEBI:18420"/>
    </ligand>
</feature>
<reference evidence="18 19" key="1">
    <citation type="submission" date="2016-08" db="EMBL/GenBank/DDBJ databases">
        <authorList>
            <person name="Seilhamer J.J."/>
        </authorList>
    </citation>
    <scope>NUCLEOTIDE SEQUENCE [LARGE SCALE GENOMIC DNA]</scope>
    <source>
        <strain evidence="18">M3/6</strain>
    </source>
</reference>
<keyword evidence="14 16" id="KW-0234">DNA repair</keyword>
<dbReference type="CDD" id="cd03586">
    <property type="entry name" value="PolY_Pol_IV_kappa"/>
    <property type="match status" value="1"/>
</dbReference>
<dbReference type="STRING" id="1642647.PSM36_0753"/>
<dbReference type="FunFam" id="1.10.150.20:FF:000019">
    <property type="entry name" value="DNA polymerase IV"/>
    <property type="match status" value="1"/>
</dbReference>
<evidence type="ECO:0000256" key="3">
    <source>
        <dbReference type="ARBA" id="ARBA00011245"/>
    </source>
</evidence>
<evidence type="ECO:0000313" key="19">
    <source>
        <dbReference type="Proteomes" id="UP000187464"/>
    </source>
</evidence>
<dbReference type="PROSITE" id="PS50173">
    <property type="entry name" value="UMUC"/>
    <property type="match status" value="1"/>
</dbReference>
<keyword evidence="6 16" id="KW-0808">Transferase</keyword>
<dbReference type="SUPFAM" id="SSF100879">
    <property type="entry name" value="Lesion bypass DNA polymerase (Y-family), little finger domain"/>
    <property type="match status" value="1"/>
</dbReference>
<keyword evidence="11 16" id="KW-0460">Magnesium</keyword>
<dbReference type="KEGG" id="psac:PSM36_0753"/>
<dbReference type="InterPro" id="IPR022880">
    <property type="entry name" value="DNApol_IV"/>
</dbReference>
<dbReference type="GO" id="GO:0000287">
    <property type="term" value="F:magnesium ion binding"/>
    <property type="evidence" value="ECO:0007669"/>
    <property type="project" value="UniProtKB-UniRule"/>
</dbReference>
<evidence type="ECO:0000256" key="9">
    <source>
        <dbReference type="ARBA" id="ARBA00022723"/>
    </source>
</evidence>
<dbReference type="InterPro" id="IPR053848">
    <property type="entry name" value="IMS_HHH_1"/>
</dbReference>
<evidence type="ECO:0000256" key="11">
    <source>
        <dbReference type="ARBA" id="ARBA00022842"/>
    </source>
</evidence>
<evidence type="ECO:0000313" key="18">
    <source>
        <dbReference type="EMBL" id="SCD19580.1"/>
    </source>
</evidence>
<dbReference type="InterPro" id="IPR017961">
    <property type="entry name" value="DNA_pol_Y-fam_little_finger"/>
</dbReference>
<dbReference type="GO" id="GO:0009432">
    <property type="term" value="P:SOS response"/>
    <property type="evidence" value="ECO:0007669"/>
    <property type="project" value="UniProtKB-ARBA"/>
</dbReference>
<comment type="subcellular location">
    <subcellularLocation>
        <location evidence="1 16">Cytoplasm</location>
    </subcellularLocation>
</comment>
<dbReference type="EMBL" id="LT605205">
    <property type="protein sequence ID" value="SCD19580.1"/>
    <property type="molecule type" value="Genomic_DNA"/>
</dbReference>
<evidence type="ECO:0000256" key="1">
    <source>
        <dbReference type="ARBA" id="ARBA00004496"/>
    </source>
</evidence>
<evidence type="ECO:0000256" key="7">
    <source>
        <dbReference type="ARBA" id="ARBA00022695"/>
    </source>
</evidence>
<dbReference type="GO" id="GO:0003684">
    <property type="term" value="F:damaged DNA binding"/>
    <property type="evidence" value="ECO:0007669"/>
    <property type="project" value="InterPro"/>
</dbReference>
<dbReference type="Proteomes" id="UP000187464">
    <property type="component" value="Chromosome I"/>
</dbReference>
<keyword evidence="8 16" id="KW-0235">DNA replication</keyword>
<comment type="subunit">
    <text evidence="3 16">Monomer.</text>
</comment>
<dbReference type="GO" id="GO:0006261">
    <property type="term" value="P:DNA-templated DNA replication"/>
    <property type="evidence" value="ECO:0007669"/>
    <property type="project" value="UniProtKB-UniRule"/>
</dbReference>
<dbReference type="Gene3D" id="1.10.150.20">
    <property type="entry name" value="5' to 3' exonuclease, C-terminal subdomain"/>
    <property type="match status" value="1"/>
</dbReference>
<name>A0A1R3SX95_9BACT</name>
<dbReference type="PANTHER" id="PTHR11076">
    <property type="entry name" value="DNA REPAIR POLYMERASE UMUC / TRANSFERASE FAMILY MEMBER"/>
    <property type="match status" value="1"/>
</dbReference>
<dbReference type="GO" id="GO:0042276">
    <property type="term" value="P:error-prone translesion synthesis"/>
    <property type="evidence" value="ECO:0007669"/>
    <property type="project" value="TreeGrafter"/>
</dbReference>
<dbReference type="InterPro" id="IPR050116">
    <property type="entry name" value="DNA_polymerase-Y"/>
</dbReference>
<feature type="active site" evidence="16">
    <location>
        <position position="107"/>
    </location>
</feature>
<feature type="domain" description="UmuC" evidence="17">
    <location>
        <begin position="8"/>
        <end position="188"/>
    </location>
</feature>
<dbReference type="HAMAP" id="MF_01113">
    <property type="entry name" value="DNApol_IV"/>
    <property type="match status" value="1"/>
</dbReference>
<feature type="site" description="Substrate discrimination" evidence="16">
    <location>
        <position position="17"/>
    </location>
</feature>
<comment type="similarity">
    <text evidence="2 16">Belongs to the DNA polymerase type-Y family.</text>
</comment>
<keyword evidence="7 16" id="KW-0548">Nucleotidyltransferase</keyword>
<comment type="function">
    <text evidence="16">Poorly processive, error-prone DNA polymerase involved in untargeted mutagenesis. Copies undamaged DNA at stalled replication forks, which arise in vivo from mismatched or misaligned primer ends. These misaligned primers can be extended by PolIV. Exhibits no 3'-5' exonuclease (proofreading) activity. May be involved in translesional synthesis, in conjunction with the beta clamp from PolIII.</text>
</comment>
<dbReference type="InterPro" id="IPR001126">
    <property type="entry name" value="UmuC"/>
</dbReference>
<dbReference type="FunFam" id="3.30.1490.100:FF:000004">
    <property type="entry name" value="DNA polymerase IV"/>
    <property type="match status" value="1"/>
</dbReference>
<dbReference type="PANTHER" id="PTHR11076:SF33">
    <property type="entry name" value="DNA POLYMERASE KAPPA"/>
    <property type="match status" value="1"/>
</dbReference>
<evidence type="ECO:0000256" key="2">
    <source>
        <dbReference type="ARBA" id="ARBA00010945"/>
    </source>
</evidence>
<keyword evidence="13 16" id="KW-0238">DNA-binding</keyword>
<organism evidence="18 19">
    <name type="scientific">Proteiniphilum saccharofermentans</name>
    <dbReference type="NCBI Taxonomy" id="1642647"/>
    <lineage>
        <taxon>Bacteria</taxon>
        <taxon>Pseudomonadati</taxon>
        <taxon>Bacteroidota</taxon>
        <taxon>Bacteroidia</taxon>
        <taxon>Bacteroidales</taxon>
        <taxon>Dysgonomonadaceae</taxon>
        <taxon>Proteiniphilum</taxon>
    </lineage>
</organism>
<dbReference type="InterPro" id="IPR043128">
    <property type="entry name" value="Rev_trsase/Diguanyl_cyclase"/>
</dbReference>
<keyword evidence="9 16" id="KW-0479">Metal-binding</keyword>
<dbReference type="Pfam" id="PF00817">
    <property type="entry name" value="IMS"/>
    <property type="match status" value="1"/>
</dbReference>
<dbReference type="AlphaFoldDB" id="A0A1R3SX95"/>
<dbReference type="GO" id="GO:0003887">
    <property type="term" value="F:DNA-directed DNA polymerase activity"/>
    <property type="evidence" value="ECO:0007669"/>
    <property type="project" value="UniProtKB-UniRule"/>
</dbReference>
<sequence length="364" mass="41607">MLLMNRKVIHIDMDAFYASIEQRDNPDLRGKPVAVGYGEKRGVVAAASYEARKYGVHSAMASVTALRKCPHIIFVMPRFDVYRSISNQIMQIFLEYTDKVEPLSLDEAFLDVTVNYRGLRSATMIAKEIKQKIFNRTRLTASAGVSYNKFLAKIASDYNKPDGLFVIEPDKAEDFIEKLPIGKFFGVGRVTAARMVELGINTGYDLKQWSEVDLVREFGKAGIGYYHFARGIDDREVESERVRKSLGAEETFLEDLNEIVDMLAALDGIAREVFRRAEKRKFLARTLTLKIKYADFTIITRSRTVNYYIKTYRELFELGKELLLQVDDLEEKKIRLMGLTLKNADVDSTHLPVDGFQLSLDFKD</sequence>
<dbReference type="Pfam" id="PF11799">
    <property type="entry name" value="IMS_C"/>
    <property type="match status" value="1"/>
</dbReference>
<evidence type="ECO:0000256" key="8">
    <source>
        <dbReference type="ARBA" id="ARBA00022705"/>
    </source>
</evidence>